<feature type="non-terminal residue" evidence="3">
    <location>
        <position position="1"/>
    </location>
</feature>
<feature type="compositionally biased region" description="Basic and acidic residues" evidence="1">
    <location>
        <begin position="416"/>
        <end position="434"/>
    </location>
</feature>
<feature type="transmembrane region" description="Helical" evidence="2">
    <location>
        <begin position="453"/>
        <end position="478"/>
    </location>
</feature>
<feature type="compositionally biased region" description="Low complexity" evidence="1">
    <location>
        <begin position="353"/>
        <end position="369"/>
    </location>
</feature>
<dbReference type="EMBL" id="HACG01028254">
    <property type="protein sequence ID" value="CEK75119.1"/>
    <property type="molecule type" value="Transcribed_RNA"/>
</dbReference>
<evidence type="ECO:0008006" key="4">
    <source>
        <dbReference type="Google" id="ProtNLM"/>
    </source>
</evidence>
<feature type="compositionally biased region" description="Polar residues" evidence="1">
    <location>
        <begin position="400"/>
        <end position="411"/>
    </location>
</feature>
<sequence length="675" mass="74742">SYALGRGSLVLAKLFRIIFIKMSYRGDGMILSAVFVLIFLFGRGCQGQVCELDFHIESESLMLMEEGNSSVLCDGTCYGSDSNVQLVWLDTFGHQIGFYPNRIFSVRYNRNLMNRLLIIRASVETSGTYVCLALRNGEILQQKSLNVVVLGNSESSNYVRPIDSGPRRGDMVPGREIEYRPVRSVDRVRFESNWNPSSIVSNRMWNSFLDKTSDKVESVQNVREDDAKDVVAKLSSTQISNFDQILSRYKEAHERIDDNTDALTNTNSENVLAVNKNTVKNQERMPKKKSTLVVDELKRDFLKNSNTLEAKLAIIATNDKNVYVHNEIPDAVLQIFRRSDHSRMKRQIEESTTEVSTTENIDPTDSTIDTITSVIDINTTEEEDSKTSFEQTDYDLSTVSGDEDISITTPIPTDPSETKTQKNDNGDDNNDKSANKGLPCPTKQEETSNFGKYGVLAFAISLAIAVLLLYTILMIIFMPRIMAKKRSKLEIEGSVYRKTGPGGREEAPLVVLDILNEPEASTDQEKQTKVDLDSSITLSTNSNADKKDEDSNEASASVSTFLLRQESTKNSDEDSKADGNDKKGETKSENGEPKTSQSVPAGTQDSNVAGSPKTQTELETATKSKDSPPESASQNNSIFNRLDENSDPDKTPSDSVIPGNGPTVLATNEPPVVLV</sequence>
<proteinExistence type="predicted"/>
<name>A0A0B7A2G3_9EUPU</name>
<evidence type="ECO:0000256" key="2">
    <source>
        <dbReference type="SAM" id="Phobius"/>
    </source>
</evidence>
<gene>
    <name evidence="3" type="primary">ORF94108</name>
</gene>
<evidence type="ECO:0000313" key="3">
    <source>
        <dbReference type="EMBL" id="CEK75119.1"/>
    </source>
</evidence>
<feature type="compositionally biased region" description="Polar residues" evidence="1">
    <location>
        <begin position="630"/>
        <end position="639"/>
    </location>
</feature>
<protein>
    <recommendedName>
        <fullName evidence="4">Ig-like domain-containing protein</fullName>
    </recommendedName>
</protein>
<dbReference type="InterPro" id="IPR036179">
    <property type="entry name" value="Ig-like_dom_sf"/>
</dbReference>
<dbReference type="SUPFAM" id="SSF48726">
    <property type="entry name" value="Immunoglobulin"/>
    <property type="match status" value="1"/>
</dbReference>
<keyword evidence="2" id="KW-1133">Transmembrane helix</keyword>
<evidence type="ECO:0000256" key="1">
    <source>
        <dbReference type="SAM" id="MobiDB-lite"/>
    </source>
</evidence>
<feature type="region of interest" description="Disordered" evidence="1">
    <location>
        <begin position="400"/>
        <end position="446"/>
    </location>
</feature>
<organism evidence="3">
    <name type="scientific">Arion vulgaris</name>
    <dbReference type="NCBI Taxonomy" id="1028688"/>
    <lineage>
        <taxon>Eukaryota</taxon>
        <taxon>Metazoa</taxon>
        <taxon>Spiralia</taxon>
        <taxon>Lophotrochozoa</taxon>
        <taxon>Mollusca</taxon>
        <taxon>Gastropoda</taxon>
        <taxon>Heterobranchia</taxon>
        <taxon>Euthyneura</taxon>
        <taxon>Panpulmonata</taxon>
        <taxon>Eupulmonata</taxon>
        <taxon>Stylommatophora</taxon>
        <taxon>Helicina</taxon>
        <taxon>Arionoidea</taxon>
        <taxon>Arionidae</taxon>
        <taxon>Arion</taxon>
    </lineage>
</organism>
<dbReference type="AlphaFoldDB" id="A0A0B7A2G3"/>
<feature type="compositionally biased region" description="Basic and acidic residues" evidence="1">
    <location>
        <begin position="523"/>
        <end position="532"/>
    </location>
</feature>
<feature type="compositionally biased region" description="Polar residues" evidence="1">
    <location>
        <begin position="553"/>
        <end position="562"/>
    </location>
</feature>
<feature type="compositionally biased region" description="Polar residues" evidence="1">
    <location>
        <begin position="593"/>
        <end position="619"/>
    </location>
</feature>
<reference evidence="3" key="1">
    <citation type="submission" date="2014-12" db="EMBL/GenBank/DDBJ databases">
        <title>Insight into the proteome of Arion vulgaris.</title>
        <authorList>
            <person name="Aradska J."/>
            <person name="Bulat T."/>
            <person name="Smidak R."/>
            <person name="Sarate P."/>
            <person name="Gangsoo J."/>
            <person name="Sialana F."/>
            <person name="Bilban M."/>
            <person name="Lubec G."/>
        </authorList>
    </citation>
    <scope>NUCLEOTIDE SEQUENCE</scope>
    <source>
        <tissue evidence="3">Skin</tissue>
    </source>
</reference>
<keyword evidence="2" id="KW-0812">Transmembrane</keyword>
<feature type="compositionally biased region" description="Polar residues" evidence="1">
    <location>
        <begin position="534"/>
        <end position="543"/>
    </location>
</feature>
<feature type="region of interest" description="Disordered" evidence="1">
    <location>
        <begin position="519"/>
        <end position="675"/>
    </location>
</feature>
<feature type="compositionally biased region" description="Basic and acidic residues" evidence="1">
    <location>
        <begin position="641"/>
        <end position="652"/>
    </location>
</feature>
<accession>A0A0B7A2G3</accession>
<keyword evidence="2" id="KW-0472">Membrane</keyword>
<feature type="region of interest" description="Disordered" evidence="1">
    <location>
        <begin position="344"/>
        <end position="369"/>
    </location>
</feature>
<feature type="compositionally biased region" description="Basic and acidic residues" evidence="1">
    <location>
        <begin position="566"/>
        <end position="592"/>
    </location>
</feature>